<evidence type="ECO:0000256" key="1">
    <source>
        <dbReference type="SAM" id="MobiDB-lite"/>
    </source>
</evidence>
<evidence type="ECO:0000313" key="3">
    <source>
        <dbReference type="Proteomes" id="UP000269221"/>
    </source>
</evidence>
<proteinExistence type="predicted"/>
<name>A0A3M0K9U2_HIRRU</name>
<gene>
    <name evidence="2" type="ORF">DUI87_15299</name>
</gene>
<dbReference type="Proteomes" id="UP000269221">
    <property type="component" value="Unassembled WGS sequence"/>
</dbReference>
<comment type="caution">
    <text evidence="2">The sequence shown here is derived from an EMBL/GenBank/DDBJ whole genome shotgun (WGS) entry which is preliminary data.</text>
</comment>
<keyword evidence="3" id="KW-1185">Reference proteome</keyword>
<feature type="compositionally biased region" description="Polar residues" evidence="1">
    <location>
        <begin position="128"/>
        <end position="140"/>
    </location>
</feature>
<organism evidence="2 3">
    <name type="scientific">Hirundo rustica rustica</name>
    <dbReference type="NCBI Taxonomy" id="333673"/>
    <lineage>
        <taxon>Eukaryota</taxon>
        <taxon>Metazoa</taxon>
        <taxon>Chordata</taxon>
        <taxon>Craniata</taxon>
        <taxon>Vertebrata</taxon>
        <taxon>Euteleostomi</taxon>
        <taxon>Archelosauria</taxon>
        <taxon>Archosauria</taxon>
        <taxon>Dinosauria</taxon>
        <taxon>Saurischia</taxon>
        <taxon>Theropoda</taxon>
        <taxon>Coelurosauria</taxon>
        <taxon>Aves</taxon>
        <taxon>Neognathae</taxon>
        <taxon>Neoaves</taxon>
        <taxon>Telluraves</taxon>
        <taxon>Australaves</taxon>
        <taxon>Passeriformes</taxon>
        <taxon>Sylvioidea</taxon>
        <taxon>Hirundinidae</taxon>
        <taxon>Hirundo</taxon>
    </lineage>
</organism>
<dbReference type="AlphaFoldDB" id="A0A3M0K9U2"/>
<sequence>MWVSIQLDPLQEDTLVLMGIEELLGHSDEEDPSCEAFTDQPQEQGEGCNVPAPSPADRPPVQSCSHRPTSRRQAEDTEPGEDGHAASLIKKTFSSSQEGTWRQRLSPNRALWAGVTELPKEGRGNLTEVENSMGSPSANFQPALDLTTGR</sequence>
<dbReference type="EMBL" id="QRBI01000119">
    <property type="protein sequence ID" value="RMC07830.1"/>
    <property type="molecule type" value="Genomic_DNA"/>
</dbReference>
<evidence type="ECO:0000313" key="2">
    <source>
        <dbReference type="EMBL" id="RMC07830.1"/>
    </source>
</evidence>
<feature type="region of interest" description="Disordered" evidence="1">
    <location>
        <begin position="120"/>
        <end position="150"/>
    </location>
</feature>
<reference evidence="2 3" key="1">
    <citation type="submission" date="2018-07" db="EMBL/GenBank/DDBJ databases">
        <title>A high quality draft genome assembly of the barn swallow (H. rustica rustica).</title>
        <authorList>
            <person name="Formenti G."/>
            <person name="Chiara M."/>
            <person name="Poveda L."/>
            <person name="Francoijs K.-J."/>
            <person name="Bonisoli-Alquati A."/>
            <person name="Canova L."/>
            <person name="Gianfranceschi L."/>
            <person name="Horner D.S."/>
            <person name="Saino N."/>
        </authorList>
    </citation>
    <scope>NUCLEOTIDE SEQUENCE [LARGE SCALE GENOMIC DNA]</scope>
    <source>
        <strain evidence="2">Chelidonia</strain>
        <tissue evidence="2">Blood</tissue>
    </source>
</reference>
<feature type="region of interest" description="Disordered" evidence="1">
    <location>
        <begin position="26"/>
        <end position="84"/>
    </location>
</feature>
<accession>A0A3M0K9U2</accession>
<protein>
    <submittedName>
        <fullName evidence="2">Uncharacterized protein</fullName>
    </submittedName>
</protein>